<feature type="transmembrane region" description="Helical" evidence="7">
    <location>
        <begin position="20"/>
        <end position="39"/>
    </location>
</feature>
<feature type="domain" description="ABC3 transporter permease C-terminal" evidence="8">
    <location>
        <begin position="647"/>
        <end position="762"/>
    </location>
</feature>
<dbReference type="RefSeq" id="WP_322445633.1">
    <property type="nucleotide sequence ID" value="NZ_JAXOFX010000003.1"/>
</dbReference>
<dbReference type="InterPro" id="IPR050250">
    <property type="entry name" value="Macrolide_Exporter_MacB"/>
</dbReference>
<feature type="domain" description="ABC3 transporter permease C-terminal" evidence="8">
    <location>
        <begin position="245"/>
        <end position="362"/>
    </location>
</feature>
<protein>
    <submittedName>
        <fullName evidence="10">FtsX-like permease family protein</fullName>
    </submittedName>
</protein>
<name>A0ABU5IW12_9BACI</name>
<keyword evidence="5 7" id="KW-0472">Membrane</keyword>
<comment type="similarity">
    <text evidence="6">Belongs to the ABC-4 integral membrane protein family.</text>
</comment>
<keyword evidence="11" id="KW-1185">Reference proteome</keyword>
<keyword evidence="4 7" id="KW-1133">Transmembrane helix</keyword>
<proteinExistence type="inferred from homology"/>
<reference evidence="10 11" key="1">
    <citation type="submission" date="2023-11" db="EMBL/GenBank/DDBJ databases">
        <title>Bacillus jintuensis, isolated from a mudflat on the Beibu Gulf coast.</title>
        <authorList>
            <person name="Li M."/>
        </authorList>
    </citation>
    <scope>NUCLEOTIDE SEQUENCE [LARGE SCALE GENOMIC DNA]</scope>
    <source>
        <strain evidence="10 11">31A1R</strain>
    </source>
</reference>
<feature type="transmembrane region" description="Helical" evidence="7">
    <location>
        <begin position="736"/>
        <end position="757"/>
    </location>
</feature>
<comment type="caution">
    <text evidence="10">The sequence shown here is derived from an EMBL/GenBank/DDBJ whole genome shotgun (WGS) entry which is preliminary data.</text>
</comment>
<feature type="transmembrane region" description="Helical" evidence="7">
    <location>
        <begin position="690"/>
        <end position="716"/>
    </location>
</feature>
<dbReference type="InterPro" id="IPR003838">
    <property type="entry name" value="ABC3_permease_C"/>
</dbReference>
<evidence type="ECO:0000313" key="11">
    <source>
        <dbReference type="Proteomes" id="UP001290455"/>
    </source>
</evidence>
<dbReference type="InterPro" id="IPR025857">
    <property type="entry name" value="MacB_PCD"/>
</dbReference>
<comment type="subcellular location">
    <subcellularLocation>
        <location evidence="1">Cell membrane</location>
        <topology evidence="1">Multi-pass membrane protein</topology>
    </subcellularLocation>
</comment>
<feature type="transmembrane region" description="Helical" evidence="7">
    <location>
        <begin position="241"/>
        <end position="262"/>
    </location>
</feature>
<evidence type="ECO:0000256" key="3">
    <source>
        <dbReference type="ARBA" id="ARBA00022692"/>
    </source>
</evidence>
<feature type="transmembrane region" description="Helical" evidence="7">
    <location>
        <begin position="286"/>
        <end position="312"/>
    </location>
</feature>
<accession>A0ABU5IW12</accession>
<keyword evidence="2" id="KW-1003">Cell membrane</keyword>
<evidence type="ECO:0000259" key="9">
    <source>
        <dbReference type="Pfam" id="PF12704"/>
    </source>
</evidence>
<evidence type="ECO:0000259" key="8">
    <source>
        <dbReference type="Pfam" id="PF02687"/>
    </source>
</evidence>
<sequence>MKHYTSLNHKYMMKQWKRTILSIIGIALSVCLMSFTLIFTTNLKETIYNSTKYSSGFYHFSIKNPSHEQETILKLHEKIERVGVTKVKRVGLQDAQAAIQLMSIDHTGMEIFKETTLLRGGFPKNEDEIVLEDWLAQKWMLKMGDSIRIENLTFKLVGVSKDQLNSKANEVSIGYLIEKHQILKQADKHLYVQFYEEYINQSSDLNILIDEVASSAILKKSEIKVNAIVDKALMDYKSRDYSALFIFIFNLIVMGVFIYNTFQITVMERIHQYGIIRSLGATPKQILHIVLNEAILISFISIPLGLGMGVLLQRLLQYISFFSETINPTLPVSSLVGACLFSLIVIIFSVYRPAKAASKVSPISAVKMNDTSTSFKGTNARVRSYFLDKLGVSPHLAWQNITRNRARFISATLSMSIGIVLIILNFSFFSSQDPAALLRKNYLWDANYYISKKTGYTDQDIRDLEKLLPINHVFPSKYTNVELVKENNIAPKNIQVYGYHPEMIRKAEAYVVDGKINLEKIESGKEIIIMVPDKENVIAKPGQSIIIKNSEGQAYTLKVGAIVENYPVGGDRERTAIIIDSTYFETIHSEGVYHRLDLAIEENEKNHAEIYNSLKDFAEGGRIKSLFENMKSIERDFETIQVLMVGFICIISIIGIFSIYNTLSTSYLLRKNEFGVLRAIGMTKSQLRNMVVWEGLFYGLFSCSFGCILGLILHYLQYRIINLFITGFFPQWNFPMLVLILVSVTFLILCVITSLLSSKPLKSDSIMESIKLVN</sequence>
<evidence type="ECO:0000256" key="6">
    <source>
        <dbReference type="ARBA" id="ARBA00038076"/>
    </source>
</evidence>
<evidence type="ECO:0000313" key="10">
    <source>
        <dbReference type="EMBL" id="MDZ5471335.1"/>
    </source>
</evidence>
<gene>
    <name evidence="10" type="ORF">SM124_06200</name>
</gene>
<dbReference type="Pfam" id="PF02687">
    <property type="entry name" value="FtsX"/>
    <property type="match status" value="2"/>
</dbReference>
<evidence type="ECO:0000256" key="4">
    <source>
        <dbReference type="ARBA" id="ARBA00022989"/>
    </source>
</evidence>
<dbReference type="PANTHER" id="PTHR30572:SF4">
    <property type="entry name" value="ABC TRANSPORTER PERMEASE YTRF"/>
    <property type="match status" value="1"/>
</dbReference>
<evidence type="ECO:0000256" key="7">
    <source>
        <dbReference type="SAM" id="Phobius"/>
    </source>
</evidence>
<organism evidence="10 11">
    <name type="scientific">Robertmurraya mangrovi</name>
    <dbReference type="NCBI Taxonomy" id="3098077"/>
    <lineage>
        <taxon>Bacteria</taxon>
        <taxon>Bacillati</taxon>
        <taxon>Bacillota</taxon>
        <taxon>Bacilli</taxon>
        <taxon>Bacillales</taxon>
        <taxon>Bacillaceae</taxon>
        <taxon>Robertmurraya</taxon>
    </lineage>
</organism>
<feature type="domain" description="MacB-like periplasmic core" evidence="9">
    <location>
        <begin position="19"/>
        <end position="163"/>
    </location>
</feature>
<evidence type="ECO:0000256" key="1">
    <source>
        <dbReference type="ARBA" id="ARBA00004651"/>
    </source>
</evidence>
<evidence type="ECO:0000256" key="2">
    <source>
        <dbReference type="ARBA" id="ARBA00022475"/>
    </source>
</evidence>
<dbReference type="Proteomes" id="UP001290455">
    <property type="component" value="Unassembled WGS sequence"/>
</dbReference>
<feature type="transmembrane region" description="Helical" evidence="7">
    <location>
        <begin position="332"/>
        <end position="351"/>
    </location>
</feature>
<dbReference type="Pfam" id="PF12704">
    <property type="entry name" value="MacB_PCD"/>
    <property type="match status" value="1"/>
</dbReference>
<dbReference type="EMBL" id="JAXOFX010000003">
    <property type="protein sequence ID" value="MDZ5471335.1"/>
    <property type="molecule type" value="Genomic_DNA"/>
</dbReference>
<feature type="transmembrane region" description="Helical" evidence="7">
    <location>
        <begin position="642"/>
        <end position="669"/>
    </location>
</feature>
<evidence type="ECO:0000256" key="5">
    <source>
        <dbReference type="ARBA" id="ARBA00023136"/>
    </source>
</evidence>
<dbReference type="PANTHER" id="PTHR30572">
    <property type="entry name" value="MEMBRANE COMPONENT OF TRANSPORTER-RELATED"/>
    <property type="match status" value="1"/>
</dbReference>
<keyword evidence="3 7" id="KW-0812">Transmembrane</keyword>
<feature type="transmembrane region" description="Helical" evidence="7">
    <location>
        <begin position="408"/>
        <end position="429"/>
    </location>
</feature>